<feature type="modified residue" description="N6-(pyridoxal phosphate)lysine" evidence="3">
    <location>
        <position position="187"/>
    </location>
</feature>
<dbReference type="STRING" id="1332264.BW730_16110"/>
<accession>A0A1Q2CRR5</accession>
<comment type="similarity">
    <text evidence="4">Belongs to the DegT/DnrJ/EryC1 family.</text>
</comment>
<evidence type="ECO:0000256" key="1">
    <source>
        <dbReference type="ARBA" id="ARBA00001933"/>
    </source>
</evidence>
<reference evidence="6" key="1">
    <citation type="submission" date="2017-02" db="EMBL/GenBank/DDBJ databases">
        <title>Tessaracoccus aquaemaris sp. nov., isolated from the intestine of a Korean rockfish, Sebastes schlegelii, in a marine aquaculture pond.</title>
        <authorList>
            <person name="Tak E.J."/>
            <person name="Bae J.-W."/>
        </authorList>
    </citation>
    <scope>NUCLEOTIDE SEQUENCE [LARGE SCALE GENOMIC DNA]</scope>
    <source>
        <strain evidence="6">NSG39</strain>
    </source>
</reference>
<keyword evidence="6" id="KW-1185">Reference proteome</keyword>
<keyword evidence="3 4" id="KW-0663">Pyridoxal phosphate</keyword>
<evidence type="ECO:0000313" key="5">
    <source>
        <dbReference type="EMBL" id="AQP48801.1"/>
    </source>
</evidence>
<dbReference type="GO" id="GO:0000271">
    <property type="term" value="P:polysaccharide biosynthetic process"/>
    <property type="evidence" value="ECO:0007669"/>
    <property type="project" value="TreeGrafter"/>
</dbReference>
<dbReference type="Proteomes" id="UP000188145">
    <property type="component" value="Chromosome"/>
</dbReference>
<evidence type="ECO:0000256" key="2">
    <source>
        <dbReference type="PIRSR" id="PIRSR000390-1"/>
    </source>
</evidence>
<dbReference type="InterPro" id="IPR015421">
    <property type="entry name" value="PyrdxlP-dep_Trfase_major"/>
</dbReference>
<dbReference type="KEGG" id="tes:BW730_16110"/>
<comment type="cofactor">
    <cofactor evidence="1">
        <name>pyridoxal 5'-phosphate</name>
        <dbReference type="ChEBI" id="CHEBI:597326"/>
    </cofactor>
</comment>
<dbReference type="PANTHER" id="PTHR30244">
    <property type="entry name" value="TRANSAMINASE"/>
    <property type="match status" value="1"/>
</dbReference>
<evidence type="ECO:0000256" key="3">
    <source>
        <dbReference type="PIRSR" id="PIRSR000390-2"/>
    </source>
</evidence>
<name>A0A1Q2CRR5_9ACTN</name>
<dbReference type="SUPFAM" id="SSF53383">
    <property type="entry name" value="PLP-dependent transferases"/>
    <property type="match status" value="1"/>
</dbReference>
<dbReference type="CDD" id="cd00616">
    <property type="entry name" value="AHBA_syn"/>
    <property type="match status" value="1"/>
</dbReference>
<protein>
    <submittedName>
        <fullName evidence="5">UDP-4-amino-4, 6-dideoxy-N-acetyl-beta-L-altrosamine transaminase</fullName>
    </submittedName>
</protein>
<gene>
    <name evidence="5" type="ORF">BW730_16110</name>
</gene>
<dbReference type="PANTHER" id="PTHR30244:SF34">
    <property type="entry name" value="DTDP-4-AMINO-4,6-DIDEOXYGALACTOSE TRANSAMINASE"/>
    <property type="match status" value="1"/>
</dbReference>
<dbReference type="AlphaFoldDB" id="A0A1Q2CRR5"/>
<organism evidence="5 6">
    <name type="scientific">Tessaracoccus aquimaris</name>
    <dbReference type="NCBI Taxonomy" id="1332264"/>
    <lineage>
        <taxon>Bacteria</taxon>
        <taxon>Bacillati</taxon>
        <taxon>Actinomycetota</taxon>
        <taxon>Actinomycetes</taxon>
        <taxon>Propionibacteriales</taxon>
        <taxon>Propionibacteriaceae</taxon>
        <taxon>Tessaracoccus</taxon>
    </lineage>
</organism>
<dbReference type="Gene3D" id="3.40.640.10">
    <property type="entry name" value="Type I PLP-dependent aspartate aminotransferase-like (Major domain)"/>
    <property type="match status" value="1"/>
</dbReference>
<evidence type="ECO:0000313" key="6">
    <source>
        <dbReference type="Proteomes" id="UP000188145"/>
    </source>
</evidence>
<dbReference type="InterPro" id="IPR015422">
    <property type="entry name" value="PyrdxlP-dep_Trfase_small"/>
</dbReference>
<proteinExistence type="inferred from homology"/>
<sequence length="385" mass="42259">MPDMNFLPFARPDIGEEEITAVTETLRSGWLTTGPVTAAFEKEFAERIGGDVHAVAVNSATAGLHLSFEAIGITPGDEVLVPTWTFTSTAEAVRYLGGEPILVDVHPDTLAIDFADAERKITDRTVAVAPVHYAGLPVPNSELAAFAGAHGLKVVEDAAHAFPTLNEGLLVGASQSETTVFSFYATKTMTTGEGGMVFTHDADLAARMRTMRLHGIDRDVFGRYTSTKPAWHYDVVAPGYKYNLTDMAAAIGRVQLRRTDQMVARRREIAARYDEAFADLPLTLPPHAPEGSTHAWHLYCVKLDENAPVNRDRFIELMAENQVGTSVHFIPLHIQPYWRDTYRLTPEQFPVATAEFAKACSLPIFSAMTDDDVDQVIDATRRILG</sequence>
<dbReference type="PIRSF" id="PIRSF000390">
    <property type="entry name" value="PLP_StrS"/>
    <property type="match status" value="1"/>
</dbReference>
<dbReference type="Pfam" id="PF01041">
    <property type="entry name" value="DegT_DnrJ_EryC1"/>
    <property type="match status" value="1"/>
</dbReference>
<dbReference type="EMBL" id="CP019606">
    <property type="protein sequence ID" value="AQP48801.1"/>
    <property type="molecule type" value="Genomic_DNA"/>
</dbReference>
<dbReference type="GO" id="GO:0030170">
    <property type="term" value="F:pyridoxal phosphate binding"/>
    <property type="evidence" value="ECO:0007669"/>
    <property type="project" value="TreeGrafter"/>
</dbReference>
<dbReference type="GO" id="GO:0008483">
    <property type="term" value="F:transaminase activity"/>
    <property type="evidence" value="ECO:0007669"/>
    <property type="project" value="TreeGrafter"/>
</dbReference>
<evidence type="ECO:0000256" key="4">
    <source>
        <dbReference type="RuleBase" id="RU004508"/>
    </source>
</evidence>
<feature type="active site" description="Proton acceptor" evidence="2">
    <location>
        <position position="187"/>
    </location>
</feature>
<dbReference type="InterPro" id="IPR000653">
    <property type="entry name" value="DegT/StrS_aminotransferase"/>
</dbReference>
<dbReference type="InterPro" id="IPR015424">
    <property type="entry name" value="PyrdxlP-dep_Trfase"/>
</dbReference>
<dbReference type="Gene3D" id="3.90.1150.10">
    <property type="entry name" value="Aspartate Aminotransferase, domain 1"/>
    <property type="match status" value="1"/>
</dbReference>